<comment type="caution">
    <text evidence="1">The sequence shown here is derived from an EMBL/GenBank/DDBJ whole genome shotgun (WGS) entry which is preliminary data.</text>
</comment>
<sequence>MKPNTDELLNDISDRHKQRIIQDVRCLPLKVVHTHPESLTAYQWMAFGNSEWLNTSCVATVLVALHRQFPRLGFVSLAFTTLTDAEKRQRMARSYGAFTSQQI</sequence>
<keyword evidence="2" id="KW-1185">Reference proteome</keyword>
<evidence type="ECO:0000313" key="1">
    <source>
        <dbReference type="EMBL" id="DAZ95159.1"/>
    </source>
</evidence>
<reference evidence="1" key="1">
    <citation type="submission" date="2022-11" db="EMBL/GenBank/DDBJ databases">
        <authorList>
            <person name="Morgan W.R."/>
            <person name="Tartar A."/>
        </authorList>
    </citation>
    <scope>NUCLEOTIDE SEQUENCE</scope>
    <source>
        <strain evidence="1">ARSEF 373</strain>
    </source>
</reference>
<accession>A0AAV2YR71</accession>
<name>A0AAV2YR71_9STRA</name>
<dbReference type="AlphaFoldDB" id="A0AAV2YR71"/>
<evidence type="ECO:0000313" key="2">
    <source>
        <dbReference type="Proteomes" id="UP001146120"/>
    </source>
</evidence>
<dbReference type="EMBL" id="DAKRPA010000216">
    <property type="protein sequence ID" value="DAZ95159.1"/>
    <property type="molecule type" value="Genomic_DNA"/>
</dbReference>
<organism evidence="1 2">
    <name type="scientific">Lagenidium giganteum</name>
    <dbReference type="NCBI Taxonomy" id="4803"/>
    <lineage>
        <taxon>Eukaryota</taxon>
        <taxon>Sar</taxon>
        <taxon>Stramenopiles</taxon>
        <taxon>Oomycota</taxon>
        <taxon>Peronosporomycetes</taxon>
        <taxon>Pythiales</taxon>
        <taxon>Pythiaceae</taxon>
    </lineage>
</organism>
<reference evidence="1" key="2">
    <citation type="journal article" date="2023" name="Microbiol Resour">
        <title>Decontamination and Annotation of the Draft Genome Sequence of the Oomycete Lagenidium giganteum ARSEF 373.</title>
        <authorList>
            <person name="Morgan W.R."/>
            <person name="Tartar A."/>
        </authorList>
    </citation>
    <scope>NUCLEOTIDE SEQUENCE</scope>
    <source>
        <strain evidence="1">ARSEF 373</strain>
    </source>
</reference>
<proteinExistence type="predicted"/>
<gene>
    <name evidence="1" type="ORF">N0F65_009868</name>
</gene>
<protein>
    <submittedName>
        <fullName evidence="1">Uncharacterized protein</fullName>
    </submittedName>
</protein>
<dbReference type="Proteomes" id="UP001146120">
    <property type="component" value="Unassembled WGS sequence"/>
</dbReference>